<dbReference type="GO" id="GO:0005739">
    <property type="term" value="C:mitochondrion"/>
    <property type="evidence" value="ECO:0007669"/>
    <property type="project" value="TreeGrafter"/>
</dbReference>
<dbReference type="SUPFAM" id="SSF53067">
    <property type="entry name" value="Actin-like ATPase domain"/>
    <property type="match status" value="2"/>
</dbReference>
<dbReference type="EC" id="2.7.1.1" evidence="5"/>
<dbReference type="InterPro" id="IPR022672">
    <property type="entry name" value="Hexokinase_N"/>
</dbReference>
<dbReference type="InterPro" id="IPR043129">
    <property type="entry name" value="ATPase_NBD"/>
</dbReference>
<feature type="domain" description="Hexokinase N-terminal" evidence="14">
    <location>
        <begin position="13"/>
        <end position="202"/>
    </location>
</feature>
<dbReference type="FunFam" id="3.30.420.40:FF:000034">
    <property type="entry name" value="Phosphotransferase"/>
    <property type="match status" value="1"/>
</dbReference>
<keyword evidence="13" id="KW-0812">Transmembrane</keyword>
<organism evidence="15 16">
    <name type="scientific">Coptis chinensis</name>
    <dbReference type="NCBI Taxonomy" id="261450"/>
    <lineage>
        <taxon>Eukaryota</taxon>
        <taxon>Viridiplantae</taxon>
        <taxon>Streptophyta</taxon>
        <taxon>Embryophyta</taxon>
        <taxon>Tracheophyta</taxon>
        <taxon>Spermatophyta</taxon>
        <taxon>Magnoliopsida</taxon>
        <taxon>Ranunculales</taxon>
        <taxon>Ranunculaceae</taxon>
        <taxon>Coptidoideae</taxon>
        <taxon>Coptis</taxon>
    </lineage>
</organism>
<dbReference type="InterPro" id="IPR036514">
    <property type="entry name" value="SGNH_hydro_sf"/>
</dbReference>
<comment type="catalytic activity">
    <reaction evidence="12">
        <text>D-fructose + ATP = D-fructose 6-phosphate + ADP + H(+)</text>
        <dbReference type="Rhea" id="RHEA:16125"/>
        <dbReference type="ChEBI" id="CHEBI:15378"/>
        <dbReference type="ChEBI" id="CHEBI:30616"/>
        <dbReference type="ChEBI" id="CHEBI:37721"/>
        <dbReference type="ChEBI" id="CHEBI:61527"/>
        <dbReference type="ChEBI" id="CHEBI:456216"/>
        <dbReference type="EC" id="2.7.1.1"/>
    </reaction>
    <physiologicalReaction direction="left-to-right" evidence="12">
        <dbReference type="Rhea" id="RHEA:16126"/>
    </physiologicalReaction>
</comment>
<keyword evidence="10" id="KW-0324">Glycolysis</keyword>
<protein>
    <recommendedName>
        <fullName evidence="5">hexokinase</fullName>
        <ecNumber evidence="5">2.7.1.1</ecNumber>
    </recommendedName>
</protein>
<dbReference type="Proteomes" id="UP000631114">
    <property type="component" value="Unassembled WGS sequence"/>
</dbReference>
<evidence type="ECO:0000256" key="6">
    <source>
        <dbReference type="ARBA" id="ARBA00022679"/>
    </source>
</evidence>
<dbReference type="OrthoDB" id="1600564at2759"/>
<dbReference type="GO" id="GO:0005829">
    <property type="term" value="C:cytosol"/>
    <property type="evidence" value="ECO:0007669"/>
    <property type="project" value="TreeGrafter"/>
</dbReference>
<feature type="transmembrane region" description="Helical" evidence="13">
    <location>
        <begin position="340"/>
        <end position="360"/>
    </location>
</feature>
<proteinExistence type="inferred from homology"/>
<evidence type="ECO:0000256" key="7">
    <source>
        <dbReference type="ARBA" id="ARBA00022741"/>
    </source>
</evidence>
<evidence type="ECO:0000256" key="9">
    <source>
        <dbReference type="ARBA" id="ARBA00022840"/>
    </source>
</evidence>
<keyword evidence="13" id="KW-0472">Membrane</keyword>
<keyword evidence="9" id="KW-0067">ATP-binding</keyword>
<evidence type="ECO:0000256" key="11">
    <source>
        <dbReference type="ARBA" id="ARBA00044613"/>
    </source>
</evidence>
<comment type="similarity">
    <text evidence="3">Belongs to the 'GDSL' lipolytic enzyme family.</text>
</comment>
<dbReference type="GO" id="GO:0005536">
    <property type="term" value="F:D-glucose binding"/>
    <property type="evidence" value="ECO:0007669"/>
    <property type="project" value="InterPro"/>
</dbReference>
<accession>A0A835HQT3</accession>
<dbReference type="GO" id="GO:0001678">
    <property type="term" value="P:intracellular glucose homeostasis"/>
    <property type="evidence" value="ECO:0007669"/>
    <property type="project" value="InterPro"/>
</dbReference>
<evidence type="ECO:0000256" key="2">
    <source>
        <dbReference type="ARBA" id="ARBA00005028"/>
    </source>
</evidence>
<dbReference type="Pfam" id="PF00349">
    <property type="entry name" value="Hexokinase_1"/>
    <property type="match status" value="1"/>
</dbReference>
<keyword evidence="13" id="KW-1133">Transmembrane helix</keyword>
<dbReference type="GO" id="GO:0016788">
    <property type="term" value="F:hydrolase activity, acting on ester bonds"/>
    <property type="evidence" value="ECO:0007669"/>
    <property type="project" value="InterPro"/>
</dbReference>
<dbReference type="PRINTS" id="PR00475">
    <property type="entry name" value="HEXOKINASE"/>
</dbReference>
<dbReference type="Pfam" id="PF00657">
    <property type="entry name" value="Lipase_GDSL"/>
    <property type="match status" value="1"/>
</dbReference>
<evidence type="ECO:0000256" key="12">
    <source>
        <dbReference type="ARBA" id="ARBA00047905"/>
    </source>
</evidence>
<dbReference type="GO" id="GO:0005524">
    <property type="term" value="F:ATP binding"/>
    <property type="evidence" value="ECO:0007669"/>
    <property type="project" value="UniProtKB-KW"/>
</dbReference>
<dbReference type="GO" id="GO:0006006">
    <property type="term" value="P:glucose metabolic process"/>
    <property type="evidence" value="ECO:0007669"/>
    <property type="project" value="TreeGrafter"/>
</dbReference>
<dbReference type="InterPro" id="IPR001087">
    <property type="entry name" value="GDSL"/>
</dbReference>
<comment type="pathway">
    <text evidence="1">Carbohydrate degradation; glycolysis; D-glyceraldehyde 3-phosphate and glycerone phosphate from D-glucose: step 1/4.</text>
</comment>
<dbReference type="PANTHER" id="PTHR19443">
    <property type="entry name" value="HEXOKINASE"/>
    <property type="match status" value="1"/>
</dbReference>
<comment type="caution">
    <text evidence="15">The sequence shown here is derived from an EMBL/GenBank/DDBJ whole genome shotgun (WGS) entry which is preliminary data.</text>
</comment>
<dbReference type="InterPro" id="IPR001312">
    <property type="entry name" value="Hexokinase"/>
</dbReference>
<evidence type="ECO:0000256" key="4">
    <source>
        <dbReference type="ARBA" id="ARBA00009225"/>
    </source>
</evidence>
<keyword evidence="6" id="KW-0808">Transferase</keyword>
<dbReference type="GO" id="GO:0008865">
    <property type="term" value="F:fructokinase activity"/>
    <property type="evidence" value="ECO:0007669"/>
    <property type="project" value="TreeGrafter"/>
</dbReference>
<keyword evidence="16" id="KW-1185">Reference proteome</keyword>
<name>A0A835HQT3_9MAGN</name>
<evidence type="ECO:0000256" key="5">
    <source>
        <dbReference type="ARBA" id="ARBA00012324"/>
    </source>
</evidence>
<evidence type="ECO:0000256" key="1">
    <source>
        <dbReference type="ARBA" id="ARBA00004888"/>
    </source>
</evidence>
<evidence type="ECO:0000259" key="14">
    <source>
        <dbReference type="Pfam" id="PF00349"/>
    </source>
</evidence>
<keyword evidence="8" id="KW-0418">Kinase</keyword>
<dbReference type="Gene3D" id="3.40.50.1110">
    <property type="entry name" value="SGNH hydrolase"/>
    <property type="match status" value="1"/>
</dbReference>
<sequence length="653" mass="71481">MSKKPHSHSDEQENVKNGVAVEMHAAGLASGEGSGSKLNMLIMSYVRNLPLTGDEHGLFYALDLGGTKFRVLRVQLGGKEGRVVEQEFTEVPIPPQLMVGISDELFDFIAAELAKFVATEGKKIQLSAGQQRELGFTFSFPVKQTSVNSGTLLAWTKGSSIADVVGQDVVGELTKALERKGVDMRVAALINDTIGTLGGGRYDNNDVVASVILGTGTNAAYVERPNVIPKWHGLMPKSGETNAARRIREIKCFTSYAESKKKLTRILLFLVLLSLLLGLACGEIMPISSSSHHSNSSVSALFILGDSSVNCGTNSFDNFLPDHSSSYHCFGFDTRLLPDLLGNSLSLSFILCCLVCFLSLGADGITEKMGLPVIPSFYGQNGSIEGLVTGLNFGSSEATIMNTGNLGFEALNHQLRQLFETLQVLQLQLGQRKALELVQSSLFYISLGKDDYIHLFLHDFSGLRLKYGSAGFAHILVKQMIRVVKDLYNANVRKIICMGIGPLGCAPRLLWESHNSSALPNLHDKHCNNEINKFVLQYNAMLSKHLLDLNYELIDAQIIFCDVYQGMMEIISEPTRYGFSNVRRACCGLGRYGGMVGCLTKEMACDDPSIHVWWDFYNPTQGVNSLLANWTWSGIPYHLCHPIDIQVLASSSA</sequence>
<evidence type="ECO:0000313" key="16">
    <source>
        <dbReference type="Proteomes" id="UP000631114"/>
    </source>
</evidence>
<evidence type="ECO:0000256" key="10">
    <source>
        <dbReference type="ARBA" id="ARBA00023152"/>
    </source>
</evidence>
<dbReference type="PANTHER" id="PTHR19443:SF16">
    <property type="entry name" value="HEXOKINASE TYPE 1-RELATED"/>
    <property type="match status" value="1"/>
</dbReference>
<evidence type="ECO:0000256" key="13">
    <source>
        <dbReference type="SAM" id="Phobius"/>
    </source>
</evidence>
<keyword evidence="7" id="KW-0547">Nucleotide-binding</keyword>
<evidence type="ECO:0000256" key="3">
    <source>
        <dbReference type="ARBA" id="ARBA00008668"/>
    </source>
</evidence>
<evidence type="ECO:0000313" key="15">
    <source>
        <dbReference type="EMBL" id="KAF9601423.1"/>
    </source>
</evidence>
<dbReference type="EMBL" id="JADFTS010000006">
    <property type="protein sequence ID" value="KAF9601423.1"/>
    <property type="molecule type" value="Genomic_DNA"/>
</dbReference>
<dbReference type="GO" id="GO:0004340">
    <property type="term" value="F:glucokinase activity"/>
    <property type="evidence" value="ECO:0007669"/>
    <property type="project" value="TreeGrafter"/>
</dbReference>
<dbReference type="AlphaFoldDB" id="A0A835HQT3"/>
<dbReference type="GO" id="GO:0006096">
    <property type="term" value="P:glycolytic process"/>
    <property type="evidence" value="ECO:0007669"/>
    <property type="project" value="UniProtKB-KW"/>
</dbReference>
<evidence type="ECO:0000256" key="8">
    <source>
        <dbReference type="ARBA" id="ARBA00022777"/>
    </source>
</evidence>
<comment type="catalytic activity">
    <reaction evidence="11">
        <text>a D-hexose + ATP = a D-hexose 6-phosphate + ADP + H(+)</text>
        <dbReference type="Rhea" id="RHEA:22740"/>
        <dbReference type="ChEBI" id="CHEBI:4194"/>
        <dbReference type="ChEBI" id="CHEBI:15378"/>
        <dbReference type="ChEBI" id="CHEBI:30616"/>
        <dbReference type="ChEBI" id="CHEBI:229467"/>
        <dbReference type="ChEBI" id="CHEBI:456216"/>
        <dbReference type="EC" id="2.7.1.1"/>
    </reaction>
    <physiologicalReaction direction="left-to-right" evidence="11">
        <dbReference type="Rhea" id="RHEA:22741"/>
    </physiologicalReaction>
</comment>
<dbReference type="PROSITE" id="PS51748">
    <property type="entry name" value="HEXOKINASE_2"/>
    <property type="match status" value="1"/>
</dbReference>
<comment type="pathway">
    <text evidence="2">Carbohydrate metabolism; hexose metabolism.</text>
</comment>
<gene>
    <name evidence="15" type="ORF">IFM89_020179</name>
</gene>
<dbReference type="Gene3D" id="3.30.420.40">
    <property type="match status" value="1"/>
</dbReference>
<comment type="similarity">
    <text evidence="4">Belongs to the hexokinase family.</text>
</comment>
<feature type="transmembrane region" description="Helical" evidence="13">
    <location>
        <begin position="266"/>
        <end position="287"/>
    </location>
</feature>
<reference evidence="15 16" key="1">
    <citation type="submission" date="2020-10" db="EMBL/GenBank/DDBJ databases">
        <title>The Coptis chinensis genome and diversification of protoberbering-type alkaloids.</title>
        <authorList>
            <person name="Wang B."/>
            <person name="Shu S."/>
            <person name="Song C."/>
            <person name="Liu Y."/>
        </authorList>
    </citation>
    <scope>NUCLEOTIDE SEQUENCE [LARGE SCALE GENOMIC DNA]</scope>
    <source>
        <strain evidence="15">HL-2020</strain>
        <tissue evidence="15">Leaf</tissue>
    </source>
</reference>